<feature type="compositionally biased region" description="Basic and acidic residues" evidence="2">
    <location>
        <begin position="224"/>
        <end position="249"/>
    </location>
</feature>
<feature type="compositionally biased region" description="Polar residues" evidence="2">
    <location>
        <begin position="87"/>
        <end position="105"/>
    </location>
</feature>
<evidence type="ECO:0000256" key="2">
    <source>
        <dbReference type="SAM" id="MobiDB-lite"/>
    </source>
</evidence>
<feature type="compositionally biased region" description="Low complexity" evidence="2">
    <location>
        <begin position="506"/>
        <end position="521"/>
    </location>
</feature>
<keyword evidence="1" id="KW-0175">Coiled coil</keyword>
<dbReference type="AlphaFoldDB" id="A0A0H5R8E8"/>
<feature type="compositionally biased region" description="Pro residues" evidence="2">
    <location>
        <begin position="144"/>
        <end position="154"/>
    </location>
</feature>
<feature type="compositionally biased region" description="Polar residues" evidence="2">
    <location>
        <begin position="286"/>
        <end position="302"/>
    </location>
</feature>
<feature type="coiled-coil region" evidence="1">
    <location>
        <begin position="655"/>
        <end position="682"/>
    </location>
</feature>
<feature type="coiled-coil region" evidence="1">
    <location>
        <begin position="763"/>
        <end position="804"/>
    </location>
</feature>
<feature type="region of interest" description="Disordered" evidence="2">
    <location>
        <begin position="332"/>
        <end position="353"/>
    </location>
</feature>
<feature type="compositionally biased region" description="Polar residues" evidence="2">
    <location>
        <begin position="400"/>
        <end position="409"/>
    </location>
</feature>
<feature type="compositionally biased region" description="Basic and acidic residues" evidence="2">
    <location>
        <begin position="266"/>
        <end position="277"/>
    </location>
</feature>
<dbReference type="EMBL" id="HACM01009966">
    <property type="protein sequence ID" value="CRZ10408.1"/>
    <property type="molecule type" value="Transcribed_RNA"/>
</dbReference>
<sequence>MEPGPDPGGRPNDQLLSAPESPKVLGVDSDDDSLSQLNSTFAVFGGLDSFSPGIGPPNNSDDPVIESVPDNNAKNSSSSFNNRSSSIVPDTNFNIVSPALSSVLQSRPERPVRGPPSEADLYSGYGVPQMIPSRRSHRGVIRPNAPPRSSPPIRQPASFRRMPNAPIQLNTNSSTTVLSEPRISPRLEEHGGIRMLDGSPSPAKFSHAQTTNPQGGPPPVSRFSTDHIHLRNGPERQTHDERSVAENHPRPAMRPPMRTGPRIHRRPPEPLPSRRLDIGFIPRTHPLSSLNMTSTAQQSVGNHRSPPDQFVSQPSKDELASSHFANEALDSSKANQRAMPHQAHPAAPRTPLTQASPLLESGQQRHGTVFFGPRPQVNIRARFPIRPQRAFQRHLGSGTPPGTTSNPSVMQPPGPSSAEENLKTSRADNSDPTIPYAPDTAAPVLSSSSNQYTGRKPQGVNMRSAGSPYGPRVAVRPIPVRRFPMQQPNDQRVPSSMGMGPLLANAESENAVSSAAEISSVKPASHAESSRFPEPTDQGIEALNTNKDVGASDSYDASSDFDALSRVHFSISPTKVESRTSSVESNAVRSRSASPTSVLSGSECPSPEKADTSSNTSWLHRGSPRGVVSRHRNLNHHVQPTIEHNVSSEMRELLIRKAQALRQRFEDERLALKQQVGKLKATVRTPIPAPNTMSSIPVELYDDLLPHAFCENSRLVRRALDEQADNAARMEASLAKLSFVLQSETFPNEYKDSIDERLRKRELEDLRQSLSSALHRIDSLVKENEHLSRRLSAKESRLKSVQEESAVLIDTLRSSLEQETFERKRMNALYDEERHVLNASLRNTVEDLAAENQKYRLKIAEAHLSD</sequence>
<feature type="region of interest" description="Disordered" evidence="2">
    <location>
        <begin position="392"/>
        <end position="472"/>
    </location>
</feature>
<feature type="region of interest" description="Disordered" evidence="2">
    <location>
        <begin position="573"/>
        <end position="627"/>
    </location>
</feature>
<feature type="compositionally biased region" description="Low complexity" evidence="2">
    <location>
        <begin position="71"/>
        <end position="86"/>
    </location>
</feature>
<feature type="compositionally biased region" description="Polar residues" evidence="2">
    <location>
        <begin position="573"/>
        <end position="600"/>
    </location>
</feature>
<evidence type="ECO:0000256" key="1">
    <source>
        <dbReference type="SAM" id="Coils"/>
    </source>
</evidence>
<feature type="region of interest" description="Disordered" evidence="2">
    <location>
        <begin position="49"/>
        <end position="159"/>
    </location>
</feature>
<evidence type="ECO:0000313" key="3">
    <source>
        <dbReference type="EMBL" id="CRZ10408.1"/>
    </source>
</evidence>
<proteinExistence type="predicted"/>
<feature type="region of interest" description="Disordered" evidence="2">
    <location>
        <begin position="198"/>
        <end position="319"/>
    </location>
</feature>
<organism evidence="3">
    <name type="scientific">Spongospora subterranea</name>
    <dbReference type="NCBI Taxonomy" id="70186"/>
    <lineage>
        <taxon>Eukaryota</taxon>
        <taxon>Sar</taxon>
        <taxon>Rhizaria</taxon>
        <taxon>Endomyxa</taxon>
        <taxon>Phytomyxea</taxon>
        <taxon>Plasmodiophorida</taxon>
        <taxon>Plasmodiophoridae</taxon>
        <taxon>Spongospora</taxon>
    </lineage>
</organism>
<protein>
    <submittedName>
        <fullName evidence="3">Uncharacterized protein</fullName>
    </submittedName>
</protein>
<feature type="region of interest" description="Disordered" evidence="2">
    <location>
        <begin position="1"/>
        <end position="32"/>
    </location>
</feature>
<name>A0A0H5R8E8_9EUKA</name>
<reference evidence="3" key="1">
    <citation type="submission" date="2015-04" db="EMBL/GenBank/DDBJ databases">
        <title>The genome sequence of the plant pathogenic Rhizarian Plasmodiophora brassicae reveals insights in its biotrophic life cycle and the origin of chitin synthesis.</title>
        <authorList>
            <person name="Schwelm A."/>
            <person name="Fogelqvist J."/>
            <person name="Knaust A."/>
            <person name="Julke S."/>
            <person name="Lilja T."/>
            <person name="Dhandapani V."/>
            <person name="Bonilla-Rosso G."/>
            <person name="Karlsson M."/>
            <person name="Shevchenko A."/>
            <person name="Choi S.R."/>
            <person name="Kim H.G."/>
            <person name="Park J.Y."/>
            <person name="Lim Y.P."/>
            <person name="Ludwig-Muller J."/>
            <person name="Dixelius C."/>
        </authorList>
    </citation>
    <scope>NUCLEOTIDE SEQUENCE</scope>
    <source>
        <tissue evidence="3">Potato root galls</tissue>
    </source>
</reference>
<feature type="compositionally biased region" description="Basic and acidic residues" evidence="2">
    <location>
        <begin position="420"/>
        <end position="429"/>
    </location>
</feature>
<accession>A0A0H5R8E8</accession>
<feature type="region of interest" description="Disordered" evidence="2">
    <location>
        <begin position="506"/>
        <end position="541"/>
    </location>
</feature>